<evidence type="ECO:0000313" key="2">
    <source>
        <dbReference type="EMBL" id="MEO1772968.1"/>
    </source>
</evidence>
<dbReference type="EMBL" id="JAFREL020000006">
    <property type="protein sequence ID" value="MEO1772968.1"/>
    <property type="molecule type" value="Genomic_DNA"/>
</dbReference>
<evidence type="ECO:0008006" key="4">
    <source>
        <dbReference type="Google" id="ProtNLM"/>
    </source>
</evidence>
<proteinExistence type="predicted"/>
<dbReference type="EMBL" id="JAFREL020000004">
    <property type="protein sequence ID" value="MEO1772524.1"/>
    <property type="molecule type" value="Genomic_DNA"/>
</dbReference>
<evidence type="ECO:0000313" key="3">
    <source>
        <dbReference type="Proteomes" id="UP000664357"/>
    </source>
</evidence>
<sequence>MTTAKTIVSYWSANHFDGKLNYALEYLSNNGYEILEVQFNHNWCFYSASILYK</sequence>
<reference evidence="2 3" key="2">
    <citation type="submission" date="2024-02" db="EMBL/GenBank/DDBJ databases">
        <title>The Genome Sequence of Enterococcus sp. DIV0159.</title>
        <authorList>
            <person name="Earl A."/>
            <person name="Manson A."/>
            <person name="Gilmore M."/>
            <person name="Sanders J."/>
            <person name="Shea T."/>
            <person name="Howe W."/>
            <person name="Livny J."/>
            <person name="Cuomo C."/>
            <person name="Neafsey D."/>
            <person name="Birren B."/>
        </authorList>
    </citation>
    <scope>NUCLEOTIDE SEQUENCE [LARGE SCALE GENOMIC DNA]</scope>
    <source>
        <strain evidence="2 3">665A</strain>
    </source>
</reference>
<comment type="caution">
    <text evidence="2">The sequence shown here is derived from an EMBL/GenBank/DDBJ whole genome shotgun (WGS) entry which is preliminary data.</text>
</comment>
<accession>A0ABV0EZE2</accession>
<gene>
    <name evidence="1" type="ORF">JZO67_004506</name>
    <name evidence="2" type="ORF">JZO67_004951</name>
</gene>
<reference evidence="2 3" key="1">
    <citation type="submission" date="2021-03" db="EMBL/GenBank/DDBJ databases">
        <authorList>
            <person name="Gilmore M.S."/>
            <person name="Schwartzman J."/>
            <person name="Van Tyne D."/>
            <person name="Martin M."/>
            <person name="Earl A.M."/>
            <person name="Manson A.L."/>
            <person name="Straub T."/>
            <person name="Salamzade R."/>
            <person name="Saavedra J."/>
            <person name="Lebreton F."/>
            <person name="Prichula J."/>
            <person name="Schaufler K."/>
            <person name="Gaca A."/>
            <person name="Sgardioli B."/>
            <person name="Wagenaar J."/>
            <person name="Strong T."/>
        </authorList>
    </citation>
    <scope>NUCLEOTIDE SEQUENCE [LARGE SCALE GENOMIC DNA]</scope>
    <source>
        <strain evidence="2 3">665A</strain>
    </source>
</reference>
<evidence type="ECO:0000313" key="1">
    <source>
        <dbReference type="EMBL" id="MEO1772524.1"/>
    </source>
</evidence>
<dbReference type="Proteomes" id="UP000664357">
    <property type="component" value="Unassembled WGS sequence"/>
</dbReference>
<protein>
    <recommendedName>
        <fullName evidence="4">Sugar transferase</fullName>
    </recommendedName>
</protein>
<keyword evidence="3" id="KW-1185">Reference proteome</keyword>
<organism evidence="2 3">
    <name type="scientific">Candidatus Enterococcus ferrettii</name>
    <dbReference type="NCBI Taxonomy" id="2815324"/>
    <lineage>
        <taxon>Bacteria</taxon>
        <taxon>Bacillati</taxon>
        <taxon>Bacillota</taxon>
        <taxon>Bacilli</taxon>
        <taxon>Lactobacillales</taxon>
        <taxon>Enterococcaceae</taxon>
        <taxon>Enterococcus</taxon>
    </lineage>
</organism>
<name>A0ABV0EZE2_9ENTE</name>